<feature type="transmembrane region" description="Helical" evidence="1">
    <location>
        <begin position="6"/>
        <end position="23"/>
    </location>
</feature>
<comment type="caution">
    <text evidence="2">The sequence shown here is derived from an EMBL/GenBank/DDBJ whole genome shotgun (WGS) entry which is preliminary data.</text>
</comment>
<name>A0A1Y2DC60_9PEZI</name>
<evidence type="ECO:0000313" key="2">
    <source>
        <dbReference type="EMBL" id="ORY56848.1"/>
    </source>
</evidence>
<dbReference type="Proteomes" id="UP000193689">
    <property type="component" value="Unassembled WGS sequence"/>
</dbReference>
<gene>
    <name evidence="2" type="ORF">BCR38DRAFT_490296</name>
</gene>
<organism evidence="2 3">
    <name type="scientific">Pseudomassariella vexata</name>
    <dbReference type="NCBI Taxonomy" id="1141098"/>
    <lineage>
        <taxon>Eukaryota</taxon>
        <taxon>Fungi</taxon>
        <taxon>Dikarya</taxon>
        <taxon>Ascomycota</taxon>
        <taxon>Pezizomycotina</taxon>
        <taxon>Sordariomycetes</taxon>
        <taxon>Xylariomycetidae</taxon>
        <taxon>Amphisphaeriales</taxon>
        <taxon>Pseudomassariaceae</taxon>
        <taxon>Pseudomassariella</taxon>
    </lineage>
</organism>
<accession>A0A1Y2DC60</accession>
<protein>
    <submittedName>
        <fullName evidence="2">Uncharacterized protein</fullName>
    </submittedName>
</protein>
<keyword evidence="1" id="KW-0472">Membrane</keyword>
<evidence type="ECO:0000313" key="3">
    <source>
        <dbReference type="Proteomes" id="UP000193689"/>
    </source>
</evidence>
<reference evidence="2 3" key="1">
    <citation type="submission" date="2016-07" db="EMBL/GenBank/DDBJ databases">
        <title>Pervasive Adenine N6-methylation of Active Genes in Fungi.</title>
        <authorList>
            <consortium name="DOE Joint Genome Institute"/>
            <person name="Mondo S.J."/>
            <person name="Dannebaum R.O."/>
            <person name="Kuo R.C."/>
            <person name="Labutti K."/>
            <person name="Haridas S."/>
            <person name="Kuo A."/>
            <person name="Salamov A."/>
            <person name="Ahrendt S.R."/>
            <person name="Lipzen A."/>
            <person name="Sullivan W."/>
            <person name="Andreopoulos W.B."/>
            <person name="Clum A."/>
            <person name="Lindquist E."/>
            <person name="Daum C."/>
            <person name="Ramamoorthy G.K."/>
            <person name="Gryganskyi A."/>
            <person name="Culley D."/>
            <person name="Magnuson J.K."/>
            <person name="James T.Y."/>
            <person name="O'Malley M.A."/>
            <person name="Stajich J.E."/>
            <person name="Spatafora J.W."/>
            <person name="Visel A."/>
            <person name="Grigoriev I.V."/>
        </authorList>
    </citation>
    <scope>NUCLEOTIDE SEQUENCE [LARGE SCALE GENOMIC DNA]</scope>
    <source>
        <strain evidence="2 3">CBS 129021</strain>
    </source>
</reference>
<dbReference type="RefSeq" id="XP_040710315.1">
    <property type="nucleotide sequence ID" value="XM_040864503.1"/>
</dbReference>
<sequence length="91" mass="10135">MDPAAAVKLLVLLGAAILFYLWLKYRNRSDTRAVPAFGPQDVYDQRQQASSKLISHNRPLLEVLYPELNNAAAKNIEVEQVFPPTVTAPSI</sequence>
<keyword evidence="1" id="KW-0812">Transmembrane</keyword>
<dbReference type="GeneID" id="63780715"/>
<keyword evidence="3" id="KW-1185">Reference proteome</keyword>
<keyword evidence="1" id="KW-1133">Transmembrane helix</keyword>
<evidence type="ECO:0000256" key="1">
    <source>
        <dbReference type="SAM" id="Phobius"/>
    </source>
</evidence>
<proteinExistence type="predicted"/>
<dbReference type="EMBL" id="MCFJ01000021">
    <property type="protein sequence ID" value="ORY56848.1"/>
    <property type="molecule type" value="Genomic_DNA"/>
</dbReference>
<dbReference type="InParanoid" id="A0A1Y2DC60"/>
<dbReference type="AlphaFoldDB" id="A0A1Y2DC60"/>